<dbReference type="EMBL" id="QOHL01000004">
    <property type="protein sequence ID" value="RZB12946.1"/>
    <property type="molecule type" value="Genomic_DNA"/>
</dbReference>
<dbReference type="SUPFAM" id="SSF55387">
    <property type="entry name" value="Frataxin/Nqo15-like"/>
    <property type="match status" value="1"/>
</dbReference>
<dbReference type="PANTHER" id="PTHR16821">
    <property type="entry name" value="FRATAXIN"/>
    <property type="match status" value="1"/>
</dbReference>
<dbReference type="GO" id="GO:0051537">
    <property type="term" value="F:2 iron, 2 sulfur cluster binding"/>
    <property type="evidence" value="ECO:0007669"/>
    <property type="project" value="TreeGrafter"/>
</dbReference>
<dbReference type="PROSITE" id="PS50810">
    <property type="entry name" value="FRATAXIN_2"/>
    <property type="match status" value="1"/>
</dbReference>
<dbReference type="InterPro" id="IPR002908">
    <property type="entry name" value="Frataxin/CyaY"/>
</dbReference>
<dbReference type="GO" id="GO:0006879">
    <property type="term" value="P:intracellular iron ion homeostasis"/>
    <property type="evidence" value="ECO:0007669"/>
    <property type="project" value="TreeGrafter"/>
</dbReference>
<proteinExistence type="inferred from homology"/>
<organism evidence="3 4">
    <name type="scientific">Ehrlichia minasensis</name>
    <dbReference type="NCBI Taxonomy" id="1242993"/>
    <lineage>
        <taxon>Bacteria</taxon>
        <taxon>Pseudomonadati</taxon>
        <taxon>Pseudomonadota</taxon>
        <taxon>Alphaproteobacteria</taxon>
        <taxon>Rickettsiales</taxon>
        <taxon>Anaplasmataceae</taxon>
        <taxon>Ehrlichia</taxon>
    </lineage>
</organism>
<name>A0A4Q6I8B3_9RICK</name>
<dbReference type="GO" id="GO:0008198">
    <property type="term" value="F:ferrous iron binding"/>
    <property type="evidence" value="ECO:0007669"/>
    <property type="project" value="TreeGrafter"/>
</dbReference>
<dbReference type="Pfam" id="PF01491">
    <property type="entry name" value="Frataxin_Cyay"/>
    <property type="match status" value="1"/>
</dbReference>
<dbReference type="NCBIfam" id="TIGR03421">
    <property type="entry name" value="FeS_CyaY"/>
    <property type="match status" value="1"/>
</dbReference>
<dbReference type="OrthoDB" id="8480400at2"/>
<sequence>MSHSLCMSDFQNLSYSLLNTLTEMIDKVDVDGVLDCENCDGVVKISDNNGNLYIINKHEPSMQIWVASPISGSVRFSYDKSLNAWINGKNDELFSFLRIEMKVLFDIVM</sequence>
<evidence type="ECO:0000313" key="4">
    <source>
        <dbReference type="Proteomes" id="UP000293377"/>
    </source>
</evidence>
<evidence type="ECO:0000313" key="3">
    <source>
        <dbReference type="EMBL" id="RZB12946.1"/>
    </source>
</evidence>
<dbReference type="GO" id="GO:0034986">
    <property type="term" value="F:iron chaperone activity"/>
    <property type="evidence" value="ECO:0007669"/>
    <property type="project" value="TreeGrafter"/>
</dbReference>
<dbReference type="InterPro" id="IPR020895">
    <property type="entry name" value="Frataxin_CS"/>
</dbReference>
<dbReference type="SMART" id="SM01219">
    <property type="entry name" value="Frataxin_Cyay"/>
    <property type="match status" value="1"/>
</dbReference>
<dbReference type="GO" id="GO:0008199">
    <property type="term" value="F:ferric iron binding"/>
    <property type="evidence" value="ECO:0007669"/>
    <property type="project" value="InterPro"/>
</dbReference>
<gene>
    <name evidence="3" type="primary">cyaY</name>
    <name evidence="3" type="ORF">DRF75_01540</name>
</gene>
<evidence type="ECO:0000256" key="2">
    <source>
        <dbReference type="ARBA" id="ARBA00023004"/>
    </source>
</evidence>
<dbReference type="PANTHER" id="PTHR16821:SF2">
    <property type="entry name" value="FRATAXIN, MITOCHONDRIAL"/>
    <property type="match status" value="1"/>
</dbReference>
<dbReference type="Proteomes" id="UP000293377">
    <property type="component" value="Unassembled WGS sequence"/>
</dbReference>
<dbReference type="AlphaFoldDB" id="A0A4Q6I8B3"/>
<protein>
    <submittedName>
        <fullName evidence="3">Iron donor protein CyaY</fullName>
    </submittedName>
</protein>
<keyword evidence="4" id="KW-1185">Reference proteome</keyword>
<dbReference type="GO" id="GO:0005737">
    <property type="term" value="C:cytoplasm"/>
    <property type="evidence" value="ECO:0007669"/>
    <property type="project" value="UniProtKB-ARBA"/>
</dbReference>
<dbReference type="GO" id="GO:0004322">
    <property type="term" value="F:ferroxidase activity"/>
    <property type="evidence" value="ECO:0007669"/>
    <property type="project" value="TreeGrafter"/>
</dbReference>
<dbReference type="RefSeq" id="WP_045171062.1">
    <property type="nucleotide sequence ID" value="NZ_QOHL01000004.1"/>
</dbReference>
<reference evidence="3 4" key="1">
    <citation type="submission" date="2018-06" db="EMBL/GenBank/DDBJ databases">
        <title>Complete Genome Sequence of Ehrlichia minasensis Isolated From Cattle.</title>
        <authorList>
            <person name="Aguiar D.M."/>
            <person name="Araujo J.P.A.Jr."/>
            <person name="Nakazato L."/>
            <person name="Bard E."/>
            <person name="Cabezas-Cruz A."/>
        </authorList>
    </citation>
    <scope>NUCLEOTIDE SEQUENCE [LARGE SCALE GENOMIC DNA]</scope>
    <source>
        <strain evidence="3 4">B11</strain>
    </source>
</reference>
<keyword evidence="2" id="KW-0408">Iron</keyword>
<dbReference type="STRING" id="1242993.ehr_00421"/>
<dbReference type="Gene3D" id="3.30.920.10">
    <property type="entry name" value="Frataxin/CyaY"/>
    <property type="match status" value="1"/>
</dbReference>
<dbReference type="PROSITE" id="PS01344">
    <property type="entry name" value="FRATAXIN_1"/>
    <property type="match status" value="1"/>
</dbReference>
<dbReference type="InterPro" id="IPR036524">
    <property type="entry name" value="Frataxin/CyaY_sf"/>
</dbReference>
<comment type="caution">
    <text evidence="3">The sequence shown here is derived from an EMBL/GenBank/DDBJ whole genome shotgun (WGS) entry which is preliminary data.</text>
</comment>
<dbReference type="GO" id="GO:0016226">
    <property type="term" value="P:iron-sulfur cluster assembly"/>
    <property type="evidence" value="ECO:0007669"/>
    <property type="project" value="InterPro"/>
</dbReference>
<comment type="similarity">
    <text evidence="1">Belongs to the frataxin family.</text>
</comment>
<evidence type="ECO:0000256" key="1">
    <source>
        <dbReference type="ARBA" id="ARBA00008183"/>
    </source>
</evidence>
<accession>A0A4Q6I8B3</accession>